<gene>
    <name evidence="5" type="ORF">LAZ67_14002374</name>
</gene>
<accession>A0ABY6L7B4</accession>
<protein>
    <submittedName>
        <fullName evidence="5">Axo</fullName>
    </submittedName>
</protein>
<dbReference type="EMBL" id="CP092876">
    <property type="protein sequence ID" value="UYV76913.1"/>
    <property type="molecule type" value="Genomic_DNA"/>
</dbReference>
<dbReference type="SMART" id="SM00282">
    <property type="entry name" value="LamG"/>
    <property type="match status" value="1"/>
</dbReference>
<sequence>MYHGLADTKPDSPNYELYLILENAQLKIIHVFMQDGSNETFYIGQALCSIVFMNTMIHTTHYYGRCAGLNGNKWHRFKLMIDSSTAKLIFSVDSTQYVKDIPSLREHPNYGVLANSSYSSRIYFGGKFDTQVYTFMDHGLHHLDGFWEKNDTTLLYIYRSKWVDSGKLQQQYNYVRFVGCLGNIQFGAGGRTQLDVPLVSRGGVEVGCQDRCSDFHRCLHGGSCLNHYTHSSCDCFGTGFEGDICSRSNLTTVTMRGYSYFSYRLFYWKDRIHSDSNRIGIFFKTYVADSVLLYGAGLHPVHNYIALSIKDGILYFKMEFGNGSSINATLGSHLHDHAWHNLTVDHRGKKVEVALDRRHRVLLEAPGQNYHLHLDPEVYIGAAPPNAEAVQTHKKFVGCLKSVYFNQANLLWGGTEAGLMYHSVFPIEWGCSTVGRIPLTFSTVQSRLELQLPRHLQLVLEFKTELRECVLASGRISTPPGYWEVGTHTRLVFIRFSQKFVNICENFQIPILFAVMYNVFV</sequence>
<dbReference type="PANTHER" id="PTHR15036:SF49">
    <property type="entry name" value="AXOTACTIN"/>
    <property type="match status" value="1"/>
</dbReference>
<dbReference type="Proteomes" id="UP001235939">
    <property type="component" value="Chromosome 14"/>
</dbReference>
<evidence type="ECO:0000259" key="4">
    <source>
        <dbReference type="PROSITE" id="PS50026"/>
    </source>
</evidence>
<evidence type="ECO:0000256" key="2">
    <source>
        <dbReference type="PROSITE-ProRule" id="PRU00076"/>
    </source>
</evidence>
<proteinExistence type="predicted"/>
<dbReference type="CDD" id="cd00054">
    <property type="entry name" value="EGF_CA"/>
    <property type="match status" value="1"/>
</dbReference>
<organism evidence="5 6">
    <name type="scientific">Cordylochernes scorpioides</name>
    <dbReference type="NCBI Taxonomy" id="51811"/>
    <lineage>
        <taxon>Eukaryota</taxon>
        <taxon>Metazoa</taxon>
        <taxon>Ecdysozoa</taxon>
        <taxon>Arthropoda</taxon>
        <taxon>Chelicerata</taxon>
        <taxon>Arachnida</taxon>
        <taxon>Pseudoscorpiones</taxon>
        <taxon>Cheliferoidea</taxon>
        <taxon>Chernetidae</taxon>
        <taxon>Cordylochernes</taxon>
    </lineage>
</organism>
<comment type="caution">
    <text evidence="2">Lacks conserved residue(s) required for the propagation of feature annotation.</text>
</comment>
<dbReference type="Gene3D" id="2.60.120.200">
    <property type="match status" value="1"/>
</dbReference>
<dbReference type="SUPFAM" id="SSF49899">
    <property type="entry name" value="Concanavalin A-like lectins/glucanases"/>
    <property type="match status" value="1"/>
</dbReference>
<feature type="domain" description="EGF-like" evidence="4">
    <location>
        <begin position="209"/>
        <end position="246"/>
    </location>
</feature>
<dbReference type="InterPro" id="IPR001791">
    <property type="entry name" value="Laminin_G"/>
</dbReference>
<dbReference type="InterPro" id="IPR050372">
    <property type="entry name" value="Neurexin-related_CASP"/>
</dbReference>
<keyword evidence="2" id="KW-0245">EGF-like domain</keyword>
<evidence type="ECO:0000259" key="3">
    <source>
        <dbReference type="PROSITE" id="PS50025"/>
    </source>
</evidence>
<keyword evidence="6" id="KW-1185">Reference proteome</keyword>
<feature type="domain" description="Laminin G" evidence="3">
    <location>
        <begin position="1"/>
        <end position="208"/>
    </location>
</feature>
<dbReference type="CDD" id="cd00110">
    <property type="entry name" value="LamG"/>
    <property type="match status" value="1"/>
</dbReference>
<dbReference type="PROSITE" id="PS50026">
    <property type="entry name" value="EGF_3"/>
    <property type="match status" value="1"/>
</dbReference>
<name>A0ABY6L7B4_9ARAC</name>
<evidence type="ECO:0000313" key="6">
    <source>
        <dbReference type="Proteomes" id="UP001235939"/>
    </source>
</evidence>
<dbReference type="Pfam" id="PF02210">
    <property type="entry name" value="Laminin_G_2"/>
    <property type="match status" value="1"/>
</dbReference>
<dbReference type="InterPro" id="IPR000742">
    <property type="entry name" value="EGF"/>
</dbReference>
<feature type="domain" description="Laminin G" evidence="3">
    <location>
        <begin position="250"/>
        <end position="431"/>
    </location>
</feature>
<reference evidence="5 6" key="1">
    <citation type="submission" date="2022-01" db="EMBL/GenBank/DDBJ databases">
        <title>A chromosomal length assembly of Cordylochernes scorpioides.</title>
        <authorList>
            <person name="Zeh D."/>
            <person name="Zeh J."/>
        </authorList>
    </citation>
    <scope>NUCLEOTIDE SEQUENCE [LARGE SCALE GENOMIC DNA]</scope>
    <source>
        <strain evidence="5">IN4F17</strain>
        <tissue evidence="5">Whole Body</tissue>
    </source>
</reference>
<keyword evidence="1" id="KW-1015">Disulfide bond</keyword>
<evidence type="ECO:0000313" key="5">
    <source>
        <dbReference type="EMBL" id="UYV76913.1"/>
    </source>
</evidence>
<dbReference type="InterPro" id="IPR013320">
    <property type="entry name" value="ConA-like_dom_sf"/>
</dbReference>
<evidence type="ECO:0000256" key="1">
    <source>
        <dbReference type="ARBA" id="ARBA00023157"/>
    </source>
</evidence>
<dbReference type="PANTHER" id="PTHR15036">
    <property type="entry name" value="PIKACHURIN-LIKE PROTEIN"/>
    <property type="match status" value="1"/>
</dbReference>
<dbReference type="PROSITE" id="PS50025">
    <property type="entry name" value="LAM_G_DOMAIN"/>
    <property type="match status" value="2"/>
</dbReference>